<keyword evidence="4 6" id="KW-1133">Transmembrane helix</keyword>
<feature type="transmembrane region" description="Helical" evidence="6">
    <location>
        <begin position="416"/>
        <end position="434"/>
    </location>
</feature>
<reference evidence="7" key="1">
    <citation type="submission" date="2021-04" db="EMBL/GenBank/DDBJ databases">
        <authorList>
            <person name="Zhang D.-C."/>
        </authorList>
    </citation>
    <scope>NUCLEOTIDE SEQUENCE</scope>
    <source>
        <strain evidence="7">CGMCC 1.15697</strain>
    </source>
</reference>
<evidence type="ECO:0000256" key="2">
    <source>
        <dbReference type="ARBA" id="ARBA00010199"/>
    </source>
</evidence>
<dbReference type="PANTHER" id="PTHR42893:SF46">
    <property type="entry name" value="PROTEIN DETOXIFICATION 44, CHLOROPLASTIC"/>
    <property type="match status" value="1"/>
</dbReference>
<dbReference type="Proteomes" id="UP000672602">
    <property type="component" value="Unassembled WGS sequence"/>
</dbReference>
<dbReference type="GO" id="GO:0005886">
    <property type="term" value="C:plasma membrane"/>
    <property type="evidence" value="ECO:0007669"/>
    <property type="project" value="TreeGrafter"/>
</dbReference>
<feature type="transmembrane region" description="Helical" evidence="6">
    <location>
        <begin position="277"/>
        <end position="301"/>
    </location>
</feature>
<dbReference type="CDD" id="cd13136">
    <property type="entry name" value="MATE_DinF_like"/>
    <property type="match status" value="1"/>
</dbReference>
<organism evidence="7 8">
    <name type="scientific">Marivibrio halodurans</name>
    <dbReference type="NCBI Taxonomy" id="2039722"/>
    <lineage>
        <taxon>Bacteria</taxon>
        <taxon>Pseudomonadati</taxon>
        <taxon>Pseudomonadota</taxon>
        <taxon>Alphaproteobacteria</taxon>
        <taxon>Rhodospirillales</taxon>
        <taxon>Rhodospirillaceae</taxon>
        <taxon>Marivibrio</taxon>
    </lineage>
</organism>
<feature type="transmembrane region" description="Helical" evidence="6">
    <location>
        <begin position="246"/>
        <end position="265"/>
    </location>
</feature>
<evidence type="ECO:0000256" key="6">
    <source>
        <dbReference type="SAM" id="Phobius"/>
    </source>
</evidence>
<evidence type="ECO:0000256" key="5">
    <source>
        <dbReference type="ARBA" id="ARBA00023136"/>
    </source>
</evidence>
<feature type="transmembrane region" description="Helical" evidence="6">
    <location>
        <begin position="48"/>
        <end position="67"/>
    </location>
</feature>
<dbReference type="GO" id="GO:0015297">
    <property type="term" value="F:antiporter activity"/>
    <property type="evidence" value="ECO:0007669"/>
    <property type="project" value="InterPro"/>
</dbReference>
<dbReference type="AlphaFoldDB" id="A0A8J7V2J0"/>
<evidence type="ECO:0000313" key="7">
    <source>
        <dbReference type="EMBL" id="MBP5857216.1"/>
    </source>
</evidence>
<feature type="transmembrane region" description="Helical" evidence="6">
    <location>
        <begin position="99"/>
        <end position="119"/>
    </location>
</feature>
<feature type="transmembrane region" description="Helical" evidence="6">
    <location>
        <begin position="167"/>
        <end position="190"/>
    </location>
</feature>
<keyword evidence="3 6" id="KW-0812">Transmembrane</keyword>
<dbReference type="InterPro" id="IPR002528">
    <property type="entry name" value="MATE_fam"/>
</dbReference>
<comment type="caution">
    <text evidence="7">The sequence shown here is derived from an EMBL/GenBank/DDBJ whole genome shotgun (WGS) entry which is preliminary data.</text>
</comment>
<protein>
    <submittedName>
        <fullName evidence="7">MATE family efflux transporter</fullName>
    </submittedName>
</protein>
<dbReference type="InterPro" id="IPR044644">
    <property type="entry name" value="DinF-like"/>
</dbReference>
<dbReference type="RefSeq" id="WP_210681807.1">
    <property type="nucleotide sequence ID" value="NZ_JAGMWN010000004.1"/>
</dbReference>
<feature type="transmembrane region" description="Helical" evidence="6">
    <location>
        <begin position="322"/>
        <end position="346"/>
    </location>
</feature>
<keyword evidence="5 6" id="KW-0472">Membrane</keyword>
<comment type="subcellular location">
    <subcellularLocation>
        <location evidence="1">Membrane</location>
        <topology evidence="1">Multi-pass membrane protein</topology>
    </subcellularLocation>
</comment>
<feature type="transmembrane region" description="Helical" evidence="6">
    <location>
        <begin position="358"/>
        <end position="380"/>
    </location>
</feature>
<evidence type="ECO:0000256" key="4">
    <source>
        <dbReference type="ARBA" id="ARBA00022989"/>
    </source>
</evidence>
<dbReference type="NCBIfam" id="TIGR00797">
    <property type="entry name" value="matE"/>
    <property type="match status" value="1"/>
</dbReference>
<feature type="transmembrane region" description="Helical" evidence="6">
    <location>
        <begin position="196"/>
        <end position="215"/>
    </location>
</feature>
<dbReference type="Pfam" id="PF01554">
    <property type="entry name" value="MatE"/>
    <property type="match status" value="2"/>
</dbReference>
<evidence type="ECO:0000313" key="8">
    <source>
        <dbReference type="Proteomes" id="UP000672602"/>
    </source>
</evidence>
<keyword evidence="8" id="KW-1185">Reference proteome</keyword>
<evidence type="ECO:0000256" key="1">
    <source>
        <dbReference type="ARBA" id="ARBA00004141"/>
    </source>
</evidence>
<proteinExistence type="inferred from homology"/>
<accession>A0A8J7V2J0</accession>
<evidence type="ECO:0000256" key="3">
    <source>
        <dbReference type="ARBA" id="ARBA00022692"/>
    </source>
</evidence>
<sequence length="444" mass="47300">MPNGFLTLTGPWDRRVWRLAGPIILSNLTVPLLGAVDTAVVGHLPDPAYLGAVALGATIFSFVYWGFGFLRMSTTGLTAQAWGAGDGAEVTASLFRAGAIALAIAGALILLQMPIGWFAFRIVESSPQVEALGRSYFDIRIWGAPANLINYVLVGWFLGRQDARTPLILMTVTNAINVAFDFLFVVGFGWAVAGVAGATVIAEWSGALLGLFLVWRRLDPGAFTAARSRIVDRLAARRLFAVNRDIFIRTLCLVSAMAYFTMRGAGMGELTLAANAVLLNFLTITSFGLDGFAHAAEALIGDALGRRDRGVFDAAARAAFKWAAIIAVGAALVFILGGEAIVALLTDLPEVRAAAAEYLPWPALLPLVSVWCFTYDGIFLGATRAGDLRNGMLVSLAGYLAAVHLAQPAFGNHGLWFAMIVFMGLRGVTLACLYPRLRRSVAAG</sequence>
<dbReference type="EMBL" id="JAGMWN010000004">
    <property type="protein sequence ID" value="MBP5857216.1"/>
    <property type="molecule type" value="Genomic_DNA"/>
</dbReference>
<feature type="transmembrane region" description="Helical" evidence="6">
    <location>
        <begin position="139"/>
        <end position="158"/>
    </location>
</feature>
<feature type="transmembrane region" description="Helical" evidence="6">
    <location>
        <begin position="392"/>
        <end position="410"/>
    </location>
</feature>
<gene>
    <name evidence="7" type="ORF">KAJ83_09365</name>
</gene>
<dbReference type="GO" id="GO:0042910">
    <property type="term" value="F:xenobiotic transmembrane transporter activity"/>
    <property type="evidence" value="ECO:0007669"/>
    <property type="project" value="InterPro"/>
</dbReference>
<name>A0A8J7V2J0_9PROT</name>
<comment type="similarity">
    <text evidence="2">Belongs to the multi antimicrobial extrusion (MATE) (TC 2.A.66.1) family.</text>
</comment>
<dbReference type="PANTHER" id="PTHR42893">
    <property type="entry name" value="PROTEIN DETOXIFICATION 44, CHLOROPLASTIC-RELATED"/>
    <property type="match status" value="1"/>
</dbReference>